<dbReference type="KEGG" id="htq:FRZ44_21720"/>
<dbReference type="OrthoDB" id="9787902at2"/>
<feature type="signal peptide" evidence="1">
    <location>
        <begin position="1"/>
        <end position="24"/>
    </location>
</feature>
<dbReference type="Gene3D" id="3.40.190.100">
    <property type="entry name" value="Glycine betaine-binding periplasmic protein, domain 2"/>
    <property type="match status" value="1"/>
</dbReference>
<dbReference type="GO" id="GO:0043190">
    <property type="term" value="C:ATP-binding cassette (ABC) transporter complex"/>
    <property type="evidence" value="ECO:0007669"/>
    <property type="project" value="InterPro"/>
</dbReference>
<feature type="domain" description="ABC-type glycine betaine transport system substrate-binding" evidence="2">
    <location>
        <begin position="27"/>
        <end position="328"/>
    </location>
</feature>
<reference evidence="3 4" key="1">
    <citation type="submission" date="2019-08" db="EMBL/GenBank/DDBJ databases">
        <title>Hyperibacter terrae gen. nov., sp. nov. and Hyperibacter viscosus sp. nov., two new members in the family Rhodospirillaceae isolated from the rhizosphere of Hypericum perforatum.</title>
        <authorList>
            <person name="Noviana Z."/>
        </authorList>
    </citation>
    <scope>NUCLEOTIDE SEQUENCE [LARGE SCALE GENOMIC DNA]</scope>
    <source>
        <strain evidence="3 4">R5913</strain>
    </source>
</reference>
<dbReference type="RefSeq" id="WP_151177178.1">
    <property type="nucleotide sequence ID" value="NZ_CP042906.1"/>
</dbReference>
<dbReference type="EMBL" id="CP042906">
    <property type="protein sequence ID" value="QEX16877.1"/>
    <property type="molecule type" value="Genomic_DNA"/>
</dbReference>
<sequence length="342" mass="38091">MLRRLTMLATAAIAVLALAGTAEAKTKVVIGQLDWPGSTAIEEVLKQIMTQYLDADVETIAAAQEALYEALDKGDGSVDIVADMWTDHLPEQMKNYVLPGGHQSILLNAKPYLGTEGIFIPAYVQEKYGVKDLADLAKPDVAKLFDSDGNGKGEIWAGAVGWESTNHTQVRAKSYGFDKTMELTTVDQAVFLAQLKDAEEKQKPIVFYYWTPEWIFAAYKIVELQQPPFDGYTTEDAKGTDRYNPNGCYTFYQPAQRNDWLEASNIKCGQPPTRVNIAYSSALNKRDPKIGQFLKQVALDANVVNQWILAMEVDQTPVEQVAKDWIAKNKDIVEKQWLAGVM</sequence>
<dbReference type="InterPro" id="IPR007210">
    <property type="entry name" value="ABC_Gly_betaine_transp_sub-bd"/>
</dbReference>
<dbReference type="GO" id="GO:0022857">
    <property type="term" value="F:transmembrane transporter activity"/>
    <property type="evidence" value="ECO:0007669"/>
    <property type="project" value="InterPro"/>
</dbReference>
<dbReference type="Pfam" id="PF04069">
    <property type="entry name" value="OpuAC"/>
    <property type="match status" value="1"/>
</dbReference>
<dbReference type="CDD" id="cd13642">
    <property type="entry name" value="PBP2_BCP_1"/>
    <property type="match status" value="1"/>
</dbReference>
<accession>A0A5J6MI76</accession>
<gene>
    <name evidence="3" type="ORF">FRZ44_21720</name>
</gene>
<dbReference type="Gene3D" id="3.40.190.10">
    <property type="entry name" value="Periplasmic binding protein-like II"/>
    <property type="match status" value="2"/>
</dbReference>
<dbReference type="Proteomes" id="UP000326202">
    <property type="component" value="Chromosome"/>
</dbReference>
<evidence type="ECO:0000313" key="4">
    <source>
        <dbReference type="Proteomes" id="UP000326202"/>
    </source>
</evidence>
<evidence type="ECO:0000259" key="2">
    <source>
        <dbReference type="Pfam" id="PF04069"/>
    </source>
</evidence>
<protein>
    <submittedName>
        <fullName evidence="3">Histidine ABC transporter substrate-binding protein</fullName>
    </submittedName>
</protein>
<keyword evidence="1" id="KW-0732">Signal</keyword>
<dbReference type="SUPFAM" id="SSF53850">
    <property type="entry name" value="Periplasmic binding protein-like II"/>
    <property type="match status" value="1"/>
</dbReference>
<feature type="chain" id="PRO_5023841434" evidence="1">
    <location>
        <begin position="25"/>
        <end position="342"/>
    </location>
</feature>
<dbReference type="AlphaFoldDB" id="A0A5J6MI76"/>
<organism evidence="3 4">
    <name type="scientific">Hypericibacter terrae</name>
    <dbReference type="NCBI Taxonomy" id="2602015"/>
    <lineage>
        <taxon>Bacteria</taxon>
        <taxon>Pseudomonadati</taxon>
        <taxon>Pseudomonadota</taxon>
        <taxon>Alphaproteobacteria</taxon>
        <taxon>Rhodospirillales</taxon>
        <taxon>Dongiaceae</taxon>
        <taxon>Hypericibacter</taxon>
    </lineage>
</organism>
<proteinExistence type="predicted"/>
<keyword evidence="4" id="KW-1185">Reference proteome</keyword>
<evidence type="ECO:0000313" key="3">
    <source>
        <dbReference type="EMBL" id="QEX16877.1"/>
    </source>
</evidence>
<name>A0A5J6MI76_9PROT</name>
<evidence type="ECO:0000256" key="1">
    <source>
        <dbReference type="SAM" id="SignalP"/>
    </source>
</evidence>